<proteinExistence type="predicted"/>
<keyword evidence="2" id="KW-1185">Reference proteome</keyword>
<evidence type="ECO:0008006" key="3">
    <source>
        <dbReference type="Google" id="ProtNLM"/>
    </source>
</evidence>
<name>A0ABY9QLC2_9PSED</name>
<organism evidence="1 2">
    <name type="scientific">Pseudomonas entomophila</name>
    <dbReference type="NCBI Taxonomy" id="312306"/>
    <lineage>
        <taxon>Bacteria</taxon>
        <taxon>Pseudomonadati</taxon>
        <taxon>Pseudomonadota</taxon>
        <taxon>Gammaproteobacteria</taxon>
        <taxon>Pseudomonadales</taxon>
        <taxon>Pseudomonadaceae</taxon>
        <taxon>Pseudomonas</taxon>
    </lineage>
</organism>
<dbReference type="EMBL" id="CP132921">
    <property type="protein sequence ID" value="WMW03916.1"/>
    <property type="molecule type" value="Genomic_DNA"/>
</dbReference>
<dbReference type="GeneID" id="32805684"/>
<gene>
    <name evidence="1" type="ORF">RAH46_16425</name>
</gene>
<evidence type="ECO:0000313" key="1">
    <source>
        <dbReference type="EMBL" id="WMW03916.1"/>
    </source>
</evidence>
<accession>A0ABY9QLC2</accession>
<reference evidence="1 2" key="1">
    <citation type="submission" date="2023-08" db="EMBL/GenBank/DDBJ databases">
        <title>Complete Genome Sequence of Pseudomonas entomophila TVIN A01.</title>
        <authorList>
            <person name="Shelke T."/>
            <person name="Mahar N.S."/>
            <person name="Gupta I."/>
            <person name="Gupta V."/>
        </authorList>
    </citation>
    <scope>NUCLEOTIDE SEQUENCE [LARGE SCALE GENOMIC DNA]</scope>
    <source>
        <strain evidence="1 2">TVIN-A01</strain>
    </source>
</reference>
<protein>
    <recommendedName>
        <fullName evidence="3">DUF3630 family protein</fullName>
    </recommendedName>
</protein>
<dbReference type="Proteomes" id="UP001183127">
    <property type="component" value="Chromosome"/>
</dbReference>
<dbReference type="RefSeq" id="WP_044488034.1">
    <property type="nucleotide sequence ID" value="NZ_CP132921.1"/>
</dbReference>
<sequence>MIDIDFSAKAGNITFNDFNIEESQPIESHIDDLKEDMLQVEFPGNLILDVGWRPSFSIKGKFHVMLIKNHDWENPVYHGTAKNIESLKAQITKAIQLT</sequence>
<evidence type="ECO:0000313" key="2">
    <source>
        <dbReference type="Proteomes" id="UP001183127"/>
    </source>
</evidence>